<reference evidence="2 3" key="1">
    <citation type="submission" date="2016-10" db="EMBL/GenBank/DDBJ databases">
        <authorList>
            <person name="de Groot N.N."/>
        </authorList>
    </citation>
    <scope>NUCLEOTIDE SEQUENCE [LARGE SCALE GENOMIC DNA]</scope>
    <source>
        <strain evidence="2 3">DSM 43357</strain>
    </source>
</reference>
<dbReference type="Pfam" id="PF13460">
    <property type="entry name" value="NAD_binding_10"/>
    <property type="match status" value="1"/>
</dbReference>
<proteinExistence type="predicted"/>
<dbReference type="Gene3D" id="3.40.50.720">
    <property type="entry name" value="NAD(P)-binding Rossmann-like Domain"/>
    <property type="match status" value="1"/>
</dbReference>
<accession>A0A1H7FY15</accession>
<dbReference type="STRING" id="46177.SAMN05660976_00164"/>
<protein>
    <submittedName>
        <fullName evidence="2">Putative NADH-flavin reductase</fullName>
    </submittedName>
</protein>
<dbReference type="InterPro" id="IPR036291">
    <property type="entry name" value="NAD(P)-bd_dom_sf"/>
</dbReference>
<evidence type="ECO:0000313" key="2">
    <source>
        <dbReference type="EMBL" id="SEK28305.1"/>
    </source>
</evidence>
<evidence type="ECO:0000259" key="1">
    <source>
        <dbReference type="Pfam" id="PF13460"/>
    </source>
</evidence>
<dbReference type="SUPFAM" id="SSF51735">
    <property type="entry name" value="NAD(P)-binding Rossmann-fold domains"/>
    <property type="match status" value="1"/>
</dbReference>
<dbReference type="PANTHER" id="PTHR15020:SF50">
    <property type="entry name" value="UPF0659 PROTEIN YMR090W"/>
    <property type="match status" value="1"/>
</dbReference>
<dbReference type="EMBL" id="FOBF01000001">
    <property type="protein sequence ID" value="SEK28305.1"/>
    <property type="molecule type" value="Genomic_DNA"/>
</dbReference>
<dbReference type="InterPro" id="IPR016040">
    <property type="entry name" value="NAD(P)-bd_dom"/>
</dbReference>
<feature type="domain" description="NAD(P)-binding" evidence="1">
    <location>
        <begin position="8"/>
        <end position="197"/>
    </location>
</feature>
<dbReference type="AlphaFoldDB" id="A0A1H7FY15"/>
<gene>
    <name evidence="2" type="ORF">SAMN05660976_00164</name>
</gene>
<keyword evidence="3" id="KW-1185">Reference proteome</keyword>
<dbReference type="PANTHER" id="PTHR15020">
    <property type="entry name" value="FLAVIN REDUCTASE-RELATED"/>
    <property type="match status" value="1"/>
</dbReference>
<dbReference type="Proteomes" id="UP000198953">
    <property type="component" value="Unassembled WGS sequence"/>
</dbReference>
<dbReference type="RefSeq" id="WP_091097528.1">
    <property type="nucleotide sequence ID" value="NZ_FOBF01000001.1"/>
</dbReference>
<organism evidence="2 3">
    <name type="scientific">Nonomuraea pusilla</name>
    <dbReference type="NCBI Taxonomy" id="46177"/>
    <lineage>
        <taxon>Bacteria</taxon>
        <taxon>Bacillati</taxon>
        <taxon>Actinomycetota</taxon>
        <taxon>Actinomycetes</taxon>
        <taxon>Streptosporangiales</taxon>
        <taxon>Streptosporangiaceae</taxon>
        <taxon>Nonomuraea</taxon>
    </lineage>
</organism>
<name>A0A1H7FY15_9ACTN</name>
<evidence type="ECO:0000313" key="3">
    <source>
        <dbReference type="Proteomes" id="UP000198953"/>
    </source>
</evidence>
<sequence length="208" mass="21195">MTSIAVVGAAGRTGRIVVEQALAAGHHVTAIARRPGALRPAGPGLTFRAADVLTPGSLQGLLDGHDAVISALGAVGRGPTTVYSAGTAEIVSALRPGARLLVISSAGLGVPAGAGPGARLAARLLHRLMRHTYTDMARMEDLLAAGSLTWTSVRPTRLTDRPATGRPRVCVDATAKVGAQTSRADLAAFLLDAIADPRTFRTVVAVSS</sequence>
<dbReference type="OrthoDB" id="7941246at2"/>